<feature type="region of interest" description="Disordered" evidence="2">
    <location>
        <begin position="173"/>
        <end position="207"/>
    </location>
</feature>
<dbReference type="PANTHER" id="PTHR11560">
    <property type="entry name" value="39S RIBOSOMAL PROTEIN L10, MITOCHONDRIAL"/>
    <property type="match status" value="1"/>
</dbReference>
<reference evidence="4" key="1">
    <citation type="journal article" date="2014" name="Proc. Natl. Acad. Sci. U.S.A.">
        <title>Extensive sampling of basidiomycete genomes demonstrates inadequacy of the white-rot/brown-rot paradigm for wood decay fungi.</title>
        <authorList>
            <person name="Riley R."/>
            <person name="Salamov A.A."/>
            <person name="Brown D.W."/>
            <person name="Nagy L.G."/>
            <person name="Floudas D."/>
            <person name="Held B.W."/>
            <person name="Levasseur A."/>
            <person name="Lombard V."/>
            <person name="Morin E."/>
            <person name="Otillar R."/>
            <person name="Lindquist E.A."/>
            <person name="Sun H."/>
            <person name="LaButti K.M."/>
            <person name="Schmutz J."/>
            <person name="Jabbour D."/>
            <person name="Luo H."/>
            <person name="Baker S.E."/>
            <person name="Pisabarro A.G."/>
            <person name="Walton J.D."/>
            <person name="Blanchette R.A."/>
            <person name="Henrissat B."/>
            <person name="Martin F."/>
            <person name="Cullen D."/>
            <person name="Hibbett D.S."/>
            <person name="Grigoriev I.V."/>
        </authorList>
    </citation>
    <scope>NUCLEOTIDE SEQUENCE [LARGE SCALE GENOMIC DNA]</scope>
    <source>
        <strain evidence="4">MUCL 33604</strain>
    </source>
</reference>
<proteinExistence type="inferred from homology"/>
<evidence type="ECO:0000313" key="3">
    <source>
        <dbReference type="EMBL" id="KDQ63094.1"/>
    </source>
</evidence>
<protein>
    <recommendedName>
        <fullName evidence="5">Ribosomal protein L10</fullName>
    </recommendedName>
</protein>
<sequence>MLSSRQITPSWHTLSFKPSQNQLRTVVSIAPPRIYEKKPIPRKYGPRKTYLYNQYTRLLASSSSSPLIFLQHTDFNIPRLIQLRKDIATAAKRHATPTPSLASPSPSPVVSEVELPTLTVIRTSIFGVVLREYAPLDVAQVSEISKLVEGGLAILSLPSLNPPQLNAIVRTLDRTIPPKKPPTPQELEEAERASKADPPQPGRKPVRVRPTLQPELKVLGALVEGRVLVSAGVRDVAKLPTLETLRAQIVGLVSSPGQQIAGVLGQAGGGRLARTLEGLKKSLEEGEVTTPS</sequence>
<dbReference type="EMBL" id="KL197710">
    <property type="protein sequence ID" value="KDQ63094.1"/>
    <property type="molecule type" value="Genomic_DNA"/>
</dbReference>
<dbReference type="InParanoid" id="A0A067Q801"/>
<dbReference type="InterPro" id="IPR047865">
    <property type="entry name" value="Ribosomal_uL10_bac_type"/>
</dbReference>
<gene>
    <name evidence="3" type="ORF">JAAARDRAFT_29090</name>
</gene>
<dbReference type="AlphaFoldDB" id="A0A067Q801"/>
<dbReference type="STRING" id="933084.A0A067Q801"/>
<dbReference type="SUPFAM" id="SSF160369">
    <property type="entry name" value="Ribosomal protein L10-like"/>
    <property type="match status" value="1"/>
</dbReference>
<accession>A0A067Q801</accession>
<dbReference type="HOGENOM" id="CLU_079421_0_0_1"/>
<organism evidence="3 4">
    <name type="scientific">Jaapia argillacea MUCL 33604</name>
    <dbReference type="NCBI Taxonomy" id="933084"/>
    <lineage>
        <taxon>Eukaryota</taxon>
        <taxon>Fungi</taxon>
        <taxon>Dikarya</taxon>
        <taxon>Basidiomycota</taxon>
        <taxon>Agaricomycotina</taxon>
        <taxon>Agaricomycetes</taxon>
        <taxon>Agaricomycetidae</taxon>
        <taxon>Jaapiales</taxon>
        <taxon>Jaapiaceae</taxon>
        <taxon>Jaapia</taxon>
    </lineage>
</organism>
<evidence type="ECO:0000256" key="1">
    <source>
        <dbReference type="ARBA" id="ARBA00008889"/>
    </source>
</evidence>
<evidence type="ECO:0008006" key="5">
    <source>
        <dbReference type="Google" id="ProtNLM"/>
    </source>
</evidence>
<dbReference type="InterPro" id="IPR043141">
    <property type="entry name" value="Ribosomal_uL10-like_sf"/>
</dbReference>
<dbReference type="Proteomes" id="UP000027265">
    <property type="component" value="Unassembled WGS sequence"/>
</dbReference>
<evidence type="ECO:0000256" key="2">
    <source>
        <dbReference type="SAM" id="MobiDB-lite"/>
    </source>
</evidence>
<name>A0A067Q801_9AGAM</name>
<keyword evidence="4" id="KW-1185">Reference proteome</keyword>
<evidence type="ECO:0000313" key="4">
    <source>
        <dbReference type="Proteomes" id="UP000027265"/>
    </source>
</evidence>
<dbReference type="OrthoDB" id="360689at2759"/>
<comment type="similarity">
    <text evidence="1">Belongs to the universal ribosomal protein uL10 family.</text>
</comment>